<dbReference type="HAMAP" id="MF_01914">
    <property type="entry name" value="LPS_assembly_LptA"/>
    <property type="match status" value="1"/>
</dbReference>
<name>A0A422QMT1_9BURK</name>
<feature type="domain" description="Organic solvent tolerance-like N-terminal" evidence="6">
    <location>
        <begin position="30"/>
        <end position="148"/>
    </location>
</feature>
<sequence length="182" mass="19707" precursor="true">MKKLFAAVLLSLLSLTAAAERADSLKPAQVEYDSADLDGVNGVRTLTGNVILTRGTLLLKADRAVVRETPEGYMTVTLTANNGKLTTFRQKRDGGPNLWVEGQAERIEYDERAELVRLYSNALIKELENDQLSNQVTGPFISYDSRKEVATVRNDVSGQSKVGGGRGTLILSPKRTPAGGAQ</sequence>
<protein>
    <recommendedName>
        <fullName evidence="4">Lipopolysaccharide export system protein LptA</fullName>
    </recommendedName>
</protein>
<dbReference type="InterPro" id="IPR005653">
    <property type="entry name" value="OstA-like_N"/>
</dbReference>
<organism evidence="7 8">
    <name type="scientific">Massilia aurea</name>
    <dbReference type="NCBI Taxonomy" id="373040"/>
    <lineage>
        <taxon>Bacteria</taxon>
        <taxon>Pseudomonadati</taxon>
        <taxon>Pseudomonadota</taxon>
        <taxon>Betaproteobacteria</taxon>
        <taxon>Burkholderiales</taxon>
        <taxon>Oxalobacteraceae</taxon>
        <taxon>Telluria group</taxon>
        <taxon>Massilia</taxon>
    </lineage>
</organism>
<dbReference type="Gene3D" id="2.60.450.10">
    <property type="entry name" value="Lipopolysaccharide (LPS) transport protein A like domain"/>
    <property type="match status" value="1"/>
</dbReference>
<proteinExistence type="inferred from homology"/>
<dbReference type="GO" id="GO:0009279">
    <property type="term" value="C:cell outer membrane"/>
    <property type="evidence" value="ECO:0007669"/>
    <property type="project" value="TreeGrafter"/>
</dbReference>
<dbReference type="InterPro" id="IPR014340">
    <property type="entry name" value="LptA"/>
</dbReference>
<dbReference type="GO" id="GO:0017089">
    <property type="term" value="F:glycolipid transfer activity"/>
    <property type="evidence" value="ECO:0007669"/>
    <property type="project" value="TreeGrafter"/>
</dbReference>
<evidence type="ECO:0000313" key="8">
    <source>
        <dbReference type="Proteomes" id="UP000283254"/>
    </source>
</evidence>
<evidence type="ECO:0000256" key="2">
    <source>
        <dbReference type="ARBA" id="ARBA00022729"/>
    </source>
</evidence>
<dbReference type="Proteomes" id="UP000283254">
    <property type="component" value="Unassembled WGS sequence"/>
</dbReference>
<dbReference type="InterPro" id="IPR052037">
    <property type="entry name" value="LPS_export_LptA"/>
</dbReference>
<dbReference type="GO" id="GO:0030288">
    <property type="term" value="C:outer membrane-bounded periplasmic space"/>
    <property type="evidence" value="ECO:0007669"/>
    <property type="project" value="TreeGrafter"/>
</dbReference>
<evidence type="ECO:0000256" key="1">
    <source>
        <dbReference type="ARBA" id="ARBA00022448"/>
    </source>
</evidence>
<keyword evidence="2 4" id="KW-0732">Signal</keyword>
<comment type="similarity">
    <text evidence="4">Belongs to the LptA family.</text>
</comment>
<feature type="region of interest" description="Disordered" evidence="5">
    <location>
        <begin position="157"/>
        <end position="182"/>
    </location>
</feature>
<evidence type="ECO:0000259" key="6">
    <source>
        <dbReference type="Pfam" id="PF03968"/>
    </source>
</evidence>
<dbReference type="GO" id="GO:0001530">
    <property type="term" value="F:lipopolysaccharide binding"/>
    <property type="evidence" value="ECO:0007669"/>
    <property type="project" value="InterPro"/>
</dbReference>
<comment type="function">
    <text evidence="4">Involved in the assembly of lipopolysaccharide (LPS). Required for the translocation of LPS from the inner membrane to the outer membrane.</text>
</comment>
<comment type="subcellular location">
    <subcellularLocation>
        <location evidence="4">Periplasm</location>
    </subcellularLocation>
</comment>
<dbReference type="NCBIfam" id="TIGR03002">
    <property type="entry name" value="outer_YhbN_LptA"/>
    <property type="match status" value="1"/>
</dbReference>
<evidence type="ECO:0000256" key="4">
    <source>
        <dbReference type="HAMAP-Rule" id="MF_01914"/>
    </source>
</evidence>
<evidence type="ECO:0000256" key="3">
    <source>
        <dbReference type="ARBA" id="ARBA00022764"/>
    </source>
</evidence>
<dbReference type="EMBL" id="JSAB01000065">
    <property type="protein sequence ID" value="RNF31344.1"/>
    <property type="molecule type" value="Genomic_DNA"/>
</dbReference>
<evidence type="ECO:0000256" key="5">
    <source>
        <dbReference type="SAM" id="MobiDB-lite"/>
    </source>
</evidence>
<keyword evidence="8" id="KW-1185">Reference proteome</keyword>
<feature type="chain" id="PRO_5019597338" description="Lipopolysaccharide export system protein LptA" evidence="4">
    <location>
        <begin position="20"/>
        <end position="182"/>
    </location>
</feature>
<dbReference type="PANTHER" id="PTHR36504:SF1">
    <property type="entry name" value="LIPOPOLYSACCHARIDE EXPORT SYSTEM PROTEIN LPTA"/>
    <property type="match status" value="1"/>
</dbReference>
<gene>
    <name evidence="4" type="primary">lptA</name>
    <name evidence="7" type="ORF">NM04_07730</name>
</gene>
<dbReference type="GO" id="GO:0015920">
    <property type="term" value="P:lipopolysaccharide transport"/>
    <property type="evidence" value="ECO:0007669"/>
    <property type="project" value="UniProtKB-UniRule"/>
</dbReference>
<comment type="subunit">
    <text evidence="4">Component of the lipopolysaccharide transport and assembly complex.</text>
</comment>
<comment type="caution">
    <text evidence="7">The sequence shown here is derived from an EMBL/GenBank/DDBJ whole genome shotgun (WGS) entry which is preliminary data.</text>
</comment>
<accession>A0A422QMT1</accession>
<dbReference type="RefSeq" id="WP_123068960.1">
    <property type="nucleotide sequence ID" value="NZ_JSAB01000065.1"/>
</dbReference>
<dbReference type="AlphaFoldDB" id="A0A422QMT1"/>
<dbReference type="GO" id="GO:0043165">
    <property type="term" value="P:Gram-negative-bacterium-type cell outer membrane assembly"/>
    <property type="evidence" value="ECO:0007669"/>
    <property type="project" value="UniProtKB-UniRule"/>
</dbReference>
<dbReference type="OrthoDB" id="5294855at2"/>
<dbReference type="PANTHER" id="PTHR36504">
    <property type="entry name" value="LIPOPOLYSACCHARIDE EXPORT SYSTEM PROTEIN LPTA"/>
    <property type="match status" value="1"/>
</dbReference>
<feature type="signal peptide" evidence="4">
    <location>
        <begin position="1"/>
        <end position="19"/>
    </location>
</feature>
<evidence type="ECO:0000313" key="7">
    <source>
        <dbReference type="EMBL" id="RNF31344.1"/>
    </source>
</evidence>
<dbReference type="Pfam" id="PF03968">
    <property type="entry name" value="LptD_N"/>
    <property type="match status" value="1"/>
</dbReference>
<keyword evidence="3 4" id="KW-0574">Periplasm</keyword>
<reference evidence="7" key="1">
    <citation type="submission" date="2014-10" db="EMBL/GenBank/DDBJ databases">
        <title>Massilia sp. genome.</title>
        <authorList>
            <person name="Xu B."/>
            <person name="Dai L."/>
            <person name="Huang Z."/>
        </authorList>
    </citation>
    <scope>NUCLEOTIDE SEQUENCE [LARGE SCALE GENOMIC DNA]</scope>
    <source>
        <strain evidence="7">CFS-1</strain>
    </source>
</reference>
<keyword evidence="1 4" id="KW-0813">Transport</keyword>